<organism evidence="1 2">
    <name type="scientific">Holotrichia oblita</name>
    <name type="common">Chafer beetle</name>
    <dbReference type="NCBI Taxonomy" id="644536"/>
    <lineage>
        <taxon>Eukaryota</taxon>
        <taxon>Metazoa</taxon>
        <taxon>Ecdysozoa</taxon>
        <taxon>Arthropoda</taxon>
        <taxon>Hexapoda</taxon>
        <taxon>Insecta</taxon>
        <taxon>Pterygota</taxon>
        <taxon>Neoptera</taxon>
        <taxon>Endopterygota</taxon>
        <taxon>Coleoptera</taxon>
        <taxon>Polyphaga</taxon>
        <taxon>Scarabaeiformia</taxon>
        <taxon>Scarabaeidae</taxon>
        <taxon>Melolonthinae</taxon>
        <taxon>Holotrichia</taxon>
    </lineage>
</organism>
<evidence type="ECO:0000313" key="1">
    <source>
        <dbReference type="EMBL" id="KAI4465987.1"/>
    </source>
</evidence>
<protein>
    <submittedName>
        <fullName evidence="1">Transposase is4</fullName>
    </submittedName>
</protein>
<keyword evidence="2" id="KW-1185">Reference proteome</keyword>
<reference evidence="1" key="1">
    <citation type="submission" date="2022-04" db="EMBL/GenBank/DDBJ databases">
        <title>Chromosome-scale genome assembly of Holotrichia oblita Faldermann.</title>
        <authorList>
            <person name="Rongchong L."/>
        </authorList>
    </citation>
    <scope>NUCLEOTIDE SEQUENCE</scope>
    <source>
        <strain evidence="1">81SQS9</strain>
    </source>
</reference>
<proteinExistence type="predicted"/>
<sequence>MNNNEKPDNVSNNNTSGESSVIGNKKRKRLSTDHVLPSWKKVNPNYTRSYPTSENKTKDDLILLTKNKTAVEIFELLFDNDLMENIVRETKRYAFQRNIHNFDMTVNCLKNVIGIFIYTGYNSLPQEKMYWSEDEDIDRTIIRQCMSRNRYYEIKRNIHFNNNDNISRSTDRIFKIRPLIEQLNKNFIQFGIFSEKISIDEQMVRYYGHHFMKQFIRGKPIRFGLKQWVIACGTTGYCYKMDVYEGKIADEMRNNGFNSLTGVGENIVLNMVNTFENPESHAVYIDNLFTSYTLLTELNKNGIRCTGIARYNRMGFSKTGKNNLKSDLEMKKVNRGVYDYRFDNNNEILSVTWKDNNIVKLMSNRETVEPLVAVKRYCKKEKKYVDIYQPNLINSYNKYMGELTNWIGMYRSTVLKFEERSGIFHCSQTQ</sequence>
<name>A0ACB9TGS0_HOLOL</name>
<evidence type="ECO:0000313" key="2">
    <source>
        <dbReference type="Proteomes" id="UP001056778"/>
    </source>
</evidence>
<comment type="caution">
    <text evidence="1">The sequence shown here is derived from an EMBL/GenBank/DDBJ whole genome shotgun (WGS) entry which is preliminary data.</text>
</comment>
<dbReference type="EMBL" id="CM043017">
    <property type="protein sequence ID" value="KAI4465987.1"/>
    <property type="molecule type" value="Genomic_DNA"/>
</dbReference>
<accession>A0ACB9TGS0</accession>
<dbReference type="Proteomes" id="UP001056778">
    <property type="component" value="Chromosome 3"/>
</dbReference>
<gene>
    <name evidence="1" type="ORF">MML48_3g00004762</name>
</gene>